<comment type="caution">
    <text evidence="2">The sequence shown here is derived from an EMBL/GenBank/DDBJ whole genome shotgun (WGS) entry which is preliminary data.</text>
</comment>
<dbReference type="AlphaFoldDB" id="A0AAV7BP10"/>
<accession>A0AAV7BP10</accession>
<keyword evidence="1" id="KW-0472">Membrane</keyword>
<gene>
    <name evidence="2" type="ORF">GDO81_009115</name>
</gene>
<dbReference type="EMBL" id="WNYA01000004">
    <property type="protein sequence ID" value="KAG8574263.1"/>
    <property type="molecule type" value="Genomic_DNA"/>
</dbReference>
<proteinExistence type="predicted"/>
<evidence type="ECO:0000313" key="2">
    <source>
        <dbReference type="EMBL" id="KAG8574263.1"/>
    </source>
</evidence>
<feature type="transmembrane region" description="Helical" evidence="1">
    <location>
        <begin position="40"/>
        <end position="60"/>
    </location>
</feature>
<keyword evidence="1" id="KW-1133">Transmembrane helix</keyword>
<keyword evidence="1" id="KW-0812">Transmembrane</keyword>
<protein>
    <submittedName>
        <fullName evidence="2">Uncharacterized protein</fullName>
    </submittedName>
</protein>
<dbReference type="Proteomes" id="UP000824782">
    <property type="component" value="Unassembled WGS sequence"/>
</dbReference>
<name>A0AAV7BP10_ENGPU</name>
<sequence>MNISKSRVCSEFPSSFLPLMLVPRGRDGIDIVTLGIFDKVYYPCVVCCSALSLLYVYGLLHIGFGVLRLPLVTRLPWIYPCYVTSLV</sequence>
<evidence type="ECO:0000313" key="3">
    <source>
        <dbReference type="Proteomes" id="UP000824782"/>
    </source>
</evidence>
<evidence type="ECO:0000256" key="1">
    <source>
        <dbReference type="SAM" id="Phobius"/>
    </source>
</evidence>
<organism evidence="2 3">
    <name type="scientific">Engystomops pustulosus</name>
    <name type="common">Tungara frog</name>
    <name type="synonym">Physalaemus pustulosus</name>
    <dbReference type="NCBI Taxonomy" id="76066"/>
    <lineage>
        <taxon>Eukaryota</taxon>
        <taxon>Metazoa</taxon>
        <taxon>Chordata</taxon>
        <taxon>Craniata</taxon>
        <taxon>Vertebrata</taxon>
        <taxon>Euteleostomi</taxon>
        <taxon>Amphibia</taxon>
        <taxon>Batrachia</taxon>
        <taxon>Anura</taxon>
        <taxon>Neobatrachia</taxon>
        <taxon>Hyloidea</taxon>
        <taxon>Leptodactylidae</taxon>
        <taxon>Leiuperinae</taxon>
        <taxon>Engystomops</taxon>
    </lineage>
</organism>
<reference evidence="2" key="1">
    <citation type="thesis" date="2020" institute="ProQuest LLC" country="789 East Eisenhower Parkway, Ann Arbor, MI, USA">
        <title>Comparative Genomics and Chromosome Evolution.</title>
        <authorList>
            <person name="Mudd A.B."/>
        </authorList>
    </citation>
    <scope>NUCLEOTIDE SEQUENCE</scope>
    <source>
        <strain evidence="2">237g6f4</strain>
        <tissue evidence="2">Blood</tissue>
    </source>
</reference>
<keyword evidence="3" id="KW-1185">Reference proteome</keyword>